<dbReference type="Pfam" id="PF01871">
    <property type="entry name" value="AMMECR1"/>
    <property type="match status" value="1"/>
</dbReference>
<reference evidence="2 3" key="1">
    <citation type="submission" date="2022-03" db="EMBL/GenBank/DDBJ databases">
        <authorList>
            <person name="Koch H."/>
        </authorList>
    </citation>
    <scope>NUCLEOTIDE SEQUENCE [LARGE SCALE GENOMIC DNA]</scope>
    <source>
        <strain evidence="2 3">G1</strain>
    </source>
</reference>
<dbReference type="Proteomes" id="UP001295463">
    <property type="component" value="Chromosome"/>
</dbReference>
<dbReference type="SUPFAM" id="SSF143447">
    <property type="entry name" value="AMMECR1-like"/>
    <property type="match status" value="1"/>
</dbReference>
<evidence type="ECO:0000313" key="2">
    <source>
        <dbReference type="EMBL" id="CAH2029905.1"/>
    </source>
</evidence>
<dbReference type="InterPro" id="IPR027623">
    <property type="entry name" value="AmmeMemoSam_A"/>
</dbReference>
<dbReference type="NCBIfam" id="TIGR04335">
    <property type="entry name" value="AmmeMemoSam_A"/>
    <property type="match status" value="1"/>
</dbReference>
<proteinExistence type="predicted"/>
<evidence type="ECO:0000259" key="1">
    <source>
        <dbReference type="PROSITE" id="PS51112"/>
    </source>
</evidence>
<dbReference type="EMBL" id="OW150024">
    <property type="protein sequence ID" value="CAH2029905.1"/>
    <property type="molecule type" value="Genomic_DNA"/>
</dbReference>
<sequence>MTPSEQQQLLRLARETIVARVGGSLLPVVENPSPPLCIRSGCFVTIKRRKQLRGCIGTFVSEQPLWETVREMAVSAATHDPRFRPMQVEELADFQLEISVLSPLRDITSVDEIEVGTHGLYVIQGAAHGVLLPQVAVEQGWDRETFLRQTCRKAGLPEDAWRRSCRMLVFTAEIFGE</sequence>
<dbReference type="PROSITE" id="PS51112">
    <property type="entry name" value="AMMECR1"/>
    <property type="match status" value="1"/>
</dbReference>
<evidence type="ECO:0000313" key="3">
    <source>
        <dbReference type="Proteomes" id="UP001295463"/>
    </source>
</evidence>
<protein>
    <submittedName>
        <fullName evidence="2">AMMECR1 domain-containing protein</fullName>
    </submittedName>
</protein>
<keyword evidence="3" id="KW-1185">Reference proteome</keyword>
<dbReference type="Gene3D" id="3.30.700.20">
    <property type="entry name" value="Hypothetical protein ph0010, domain 1"/>
    <property type="match status" value="1"/>
</dbReference>
<feature type="domain" description="AMMECR1" evidence="1">
    <location>
        <begin position="4"/>
        <end position="177"/>
    </location>
</feature>
<dbReference type="RefSeq" id="WP_305730883.1">
    <property type="nucleotide sequence ID" value="NZ_OW150024.1"/>
</dbReference>
<dbReference type="InterPro" id="IPR023473">
    <property type="entry name" value="AMMECR1"/>
</dbReference>
<dbReference type="PANTHER" id="PTHR13016">
    <property type="entry name" value="AMMECR1 HOMOLOG"/>
    <property type="match status" value="1"/>
</dbReference>
<dbReference type="PANTHER" id="PTHR13016:SF0">
    <property type="entry name" value="AMME SYNDROME CANDIDATE GENE 1 PROTEIN"/>
    <property type="match status" value="1"/>
</dbReference>
<dbReference type="InterPro" id="IPR002733">
    <property type="entry name" value="AMMECR1_domain"/>
</dbReference>
<dbReference type="Gene3D" id="3.30.1490.150">
    <property type="entry name" value="Hypothetical protein ph0010, domain 2"/>
    <property type="match status" value="1"/>
</dbReference>
<dbReference type="InterPro" id="IPR036071">
    <property type="entry name" value="AMMECR1_dom_sf"/>
</dbReference>
<accession>A0ABM9D3W9</accession>
<gene>
    <name evidence="2" type="ORF">GEAMG1_0083</name>
</gene>
<dbReference type="NCBIfam" id="TIGR00296">
    <property type="entry name" value="TIGR00296 family protein"/>
    <property type="match status" value="1"/>
</dbReference>
<organism evidence="2 3">
    <name type="scientific">Trichlorobacter ammonificans</name>
    <dbReference type="NCBI Taxonomy" id="2916410"/>
    <lineage>
        <taxon>Bacteria</taxon>
        <taxon>Pseudomonadati</taxon>
        <taxon>Thermodesulfobacteriota</taxon>
        <taxon>Desulfuromonadia</taxon>
        <taxon>Geobacterales</taxon>
        <taxon>Geobacteraceae</taxon>
        <taxon>Trichlorobacter</taxon>
    </lineage>
</organism>
<dbReference type="InterPro" id="IPR027485">
    <property type="entry name" value="AMMECR1_N"/>
</dbReference>
<name>A0ABM9D3W9_9BACT</name>